<protein>
    <submittedName>
        <fullName evidence="2">Uncharacterized protein</fullName>
    </submittedName>
</protein>
<evidence type="ECO:0000313" key="1">
    <source>
        <dbReference type="Proteomes" id="UP000095281"/>
    </source>
</evidence>
<dbReference type="AlphaFoldDB" id="A0A1I8C1I2"/>
<keyword evidence="1" id="KW-1185">Reference proteome</keyword>
<proteinExistence type="predicted"/>
<dbReference type="Proteomes" id="UP000095281">
    <property type="component" value="Unplaced"/>
</dbReference>
<sequence>MLERMNNDEILHENLKKGESIILTELEIEKAKMSAKIFFEIVETFEDFEDLILLGGELAFAIFVGNRLKSGENLIKNFEKIIEVKPIILTPKSGLWYILREAVWRLCPILLALDKNYLEGEKEILEVEGLEDVLKEFNEANGSIKSENFNYEVQKNLIISQMHATINLLNKEKYRNVLLKNNEMTEKIKKELNEGFECK</sequence>
<dbReference type="WBParaSite" id="MhA1_Contig89.frz3.gene1">
    <property type="protein sequence ID" value="MhA1_Contig89.frz3.gene1"/>
    <property type="gene ID" value="MhA1_Contig89.frz3.gene1"/>
</dbReference>
<accession>A0A1I8C1I2</accession>
<evidence type="ECO:0000313" key="2">
    <source>
        <dbReference type="WBParaSite" id="MhA1_Contig89.frz3.gene1"/>
    </source>
</evidence>
<name>A0A1I8C1I2_MELHA</name>
<reference evidence="2" key="1">
    <citation type="submission" date="2016-11" db="UniProtKB">
        <authorList>
            <consortium name="WormBaseParasite"/>
        </authorList>
    </citation>
    <scope>IDENTIFICATION</scope>
</reference>
<organism evidence="1 2">
    <name type="scientific">Meloidogyne hapla</name>
    <name type="common">Root-knot nematode worm</name>
    <dbReference type="NCBI Taxonomy" id="6305"/>
    <lineage>
        <taxon>Eukaryota</taxon>
        <taxon>Metazoa</taxon>
        <taxon>Ecdysozoa</taxon>
        <taxon>Nematoda</taxon>
        <taxon>Chromadorea</taxon>
        <taxon>Rhabditida</taxon>
        <taxon>Tylenchina</taxon>
        <taxon>Tylenchomorpha</taxon>
        <taxon>Tylenchoidea</taxon>
        <taxon>Meloidogynidae</taxon>
        <taxon>Meloidogyninae</taxon>
        <taxon>Meloidogyne</taxon>
    </lineage>
</organism>